<reference evidence="1 2" key="1">
    <citation type="submission" date="2011-12" db="EMBL/GenBank/DDBJ databases">
        <title>Whole genome shotgun sequence of Arthrobacter globiformis NBRC 12137.</title>
        <authorList>
            <person name="Miyazawa S."/>
            <person name="Hosoyama A."/>
            <person name="Tsuchikane K."/>
            <person name="Katsumata H."/>
            <person name="Yamazaki S."/>
            <person name="Fujita N."/>
        </authorList>
    </citation>
    <scope>NUCLEOTIDE SEQUENCE [LARGE SCALE GENOMIC DNA]</scope>
    <source>
        <strain evidence="1 2">NBRC 12137</strain>
    </source>
</reference>
<name>H0QJ75_ARTG1</name>
<dbReference type="RefSeq" id="WP_003799470.1">
    <property type="nucleotide sequence ID" value="NZ_BAEG01000028.1"/>
</dbReference>
<evidence type="ECO:0000313" key="2">
    <source>
        <dbReference type="Proteomes" id="UP000003828"/>
    </source>
</evidence>
<dbReference type="AlphaFoldDB" id="H0QJ75"/>
<accession>H0QJ75</accession>
<proteinExistence type="predicted"/>
<gene>
    <name evidence="1" type="ORF">ARGLB_028_00010</name>
</gene>
<evidence type="ECO:0000313" key="1">
    <source>
        <dbReference type="EMBL" id="GAB12876.1"/>
    </source>
</evidence>
<comment type="caution">
    <text evidence="1">The sequence shown here is derived from an EMBL/GenBank/DDBJ whole genome shotgun (WGS) entry which is preliminary data.</text>
</comment>
<dbReference type="Proteomes" id="UP000003828">
    <property type="component" value="Unassembled WGS sequence"/>
</dbReference>
<dbReference type="EMBL" id="BAEG01000028">
    <property type="protein sequence ID" value="GAB12876.1"/>
    <property type="molecule type" value="Genomic_DNA"/>
</dbReference>
<keyword evidence="2" id="KW-1185">Reference proteome</keyword>
<sequence length="76" mass="8740">MNRIFSLYRVQQDDQIESGNPTRLLGFFSSEELAQIALDAVHRQDPQAVGELEIVPHDLDFEEWNDGFVTEFPDSD</sequence>
<organism evidence="1 2">
    <name type="scientific">Arthrobacter globiformis (strain ATCC 8010 / DSM 20124 / JCM 1332 / NBRC 12137 / NCIMB 8907 / NRRL B-2979 / 168)</name>
    <dbReference type="NCBI Taxonomy" id="1077972"/>
    <lineage>
        <taxon>Bacteria</taxon>
        <taxon>Bacillati</taxon>
        <taxon>Actinomycetota</taxon>
        <taxon>Actinomycetes</taxon>
        <taxon>Micrococcales</taxon>
        <taxon>Micrococcaceae</taxon>
        <taxon>Arthrobacter</taxon>
    </lineage>
</organism>
<dbReference type="OrthoDB" id="1453790at2"/>
<protein>
    <submittedName>
        <fullName evidence="1">Uncharacterized protein</fullName>
    </submittedName>
</protein>
<dbReference type="STRING" id="1077972.ARGLB_028_00010"/>